<feature type="region of interest" description="Disordered" evidence="2">
    <location>
        <begin position="358"/>
        <end position="378"/>
    </location>
</feature>
<accession>A0ABV9H0C3</accession>
<name>A0ABV9H0C3_9BURK</name>
<dbReference type="PANTHER" id="PTHR41259">
    <property type="entry name" value="DOUBLE-STRAND BREAK REPAIR RAD50 ATPASE, PUTATIVE-RELATED"/>
    <property type="match status" value="1"/>
</dbReference>
<dbReference type="PANTHER" id="PTHR41259:SF1">
    <property type="entry name" value="DOUBLE-STRAND BREAK REPAIR RAD50 ATPASE, PUTATIVE-RELATED"/>
    <property type="match status" value="1"/>
</dbReference>
<feature type="coiled-coil region" evidence="1">
    <location>
        <begin position="716"/>
        <end position="757"/>
    </location>
</feature>
<dbReference type="Gene3D" id="3.40.50.300">
    <property type="entry name" value="P-loop containing nucleotide triphosphate hydrolases"/>
    <property type="match status" value="2"/>
</dbReference>
<gene>
    <name evidence="3" type="ORF">ACFO3A_11475</name>
</gene>
<reference evidence="4" key="1">
    <citation type="journal article" date="2019" name="Int. J. Syst. Evol. Microbiol.">
        <title>The Global Catalogue of Microorganisms (GCM) 10K type strain sequencing project: providing services to taxonomists for standard genome sequencing and annotation.</title>
        <authorList>
            <consortium name="The Broad Institute Genomics Platform"/>
            <consortium name="The Broad Institute Genome Sequencing Center for Infectious Disease"/>
            <person name="Wu L."/>
            <person name="Ma J."/>
        </authorList>
    </citation>
    <scope>NUCLEOTIDE SEQUENCE [LARGE SCALE GENOMIC DNA]</scope>
    <source>
        <strain evidence="4">JCM 11650</strain>
    </source>
</reference>
<evidence type="ECO:0000313" key="3">
    <source>
        <dbReference type="EMBL" id="MFC4622833.1"/>
    </source>
</evidence>
<evidence type="ECO:0000256" key="1">
    <source>
        <dbReference type="SAM" id="Coils"/>
    </source>
</evidence>
<protein>
    <submittedName>
        <fullName evidence="3">AAA family ATPase</fullName>
    </submittedName>
</protein>
<dbReference type="SUPFAM" id="SSF52540">
    <property type="entry name" value="P-loop containing nucleoside triphosphate hydrolases"/>
    <property type="match status" value="1"/>
</dbReference>
<evidence type="ECO:0000256" key="2">
    <source>
        <dbReference type="SAM" id="MobiDB-lite"/>
    </source>
</evidence>
<dbReference type="EMBL" id="JBHSEW010000009">
    <property type="protein sequence ID" value="MFC4622833.1"/>
    <property type="molecule type" value="Genomic_DNA"/>
</dbReference>
<sequence length="894" mass="98383">MTAAQHTPAFYLQRLRLQQVRKFADLELADLRPGLNLFAGPNGAGKSSVVRAIRAAFLERHSSNSAADLRPEYDSSAAPSVALEFFLQGQPYRLEKSFLKKKRCDLTSGSRHWSAQEAEDYLAQLLGFGFPAKGNKPEHWGVPGLLWVEQGASPQDFKTSLGHAGQHLHAALHSQAASEQTSALAATAGDGLIAQLEQELGTFIGKTGKPVGPLAQLLQALHDDQTRLATLQTSIADYRSQVDALADLLRAQADDERLRPETAWQAELAQAQAHRQQAQQLQQSHQQDQQQLEHLQRQMDWLAQTLQAQATQAQRLEQRKQAQAQAQDDVEQARQHLARCQQEAERLHQALEQARQQWQQAQEAQHRARQRSELEQHWQASQKQQQTLQESWQQAQVCLQKVQQLAQELSAVTLKKTDISRLQQLERAVHIASAQYQAAATVVAFDLPASAAVPWQSDGAAGCWQGRGQMALDAATVVQLPGGGQLTITPAGQEAAQARQRLAQAQAQLAAALAPLGVADVDAAQTLWERQAQGQQQLALAEQALQLHAPQGIELLHTQWQQVQAQTQAYAAQWEQIPAAVADSPAWDGAQSAAQAAEQAWKEGLQQLQQARQTHALAEQQHHTAQREYTALAEQLQQAPVQQAQDRQQLVQLQTQAAALQQSLQAQAQALQAPELQWAHQDIERLQNSLAAHAQQRQIRKEKIAALRALLDAVGASGLEEEAALLAATVAQQERRAQAQQRRADALQLLVQRLKAARLAAVQRLQAPLAQRLQHYVRLLQPGATLELDGQLAPAHIHADTGGAGTFQGTVELLSYGSQEQLGILSRLAYADVLREAGQPTLLMLDDALVHSDAQRLAQMKRALFDAAQRHQVLLFTCRPQDWGDAGVPLRFLP</sequence>
<proteinExistence type="predicted"/>
<organism evidence="3 4">
    <name type="scientific">Comamonas nitrativorans</name>
    <dbReference type="NCBI Taxonomy" id="108437"/>
    <lineage>
        <taxon>Bacteria</taxon>
        <taxon>Pseudomonadati</taxon>
        <taxon>Pseudomonadota</taxon>
        <taxon>Betaproteobacteria</taxon>
        <taxon>Burkholderiales</taxon>
        <taxon>Comamonadaceae</taxon>
        <taxon>Comamonas</taxon>
    </lineage>
</organism>
<evidence type="ECO:0000313" key="4">
    <source>
        <dbReference type="Proteomes" id="UP001595967"/>
    </source>
</evidence>
<dbReference type="RefSeq" id="WP_377726448.1">
    <property type="nucleotide sequence ID" value="NZ_JBHSEW010000009.1"/>
</dbReference>
<comment type="caution">
    <text evidence="3">The sequence shown here is derived from an EMBL/GenBank/DDBJ whole genome shotgun (WGS) entry which is preliminary data.</text>
</comment>
<feature type="compositionally biased region" description="Basic and acidic residues" evidence="2">
    <location>
        <begin position="364"/>
        <end position="376"/>
    </location>
</feature>
<keyword evidence="4" id="KW-1185">Reference proteome</keyword>
<dbReference type="InterPro" id="IPR027417">
    <property type="entry name" value="P-loop_NTPase"/>
</dbReference>
<feature type="coiled-coil region" evidence="1">
    <location>
        <begin position="608"/>
        <end position="670"/>
    </location>
</feature>
<dbReference type="Proteomes" id="UP001595967">
    <property type="component" value="Unassembled WGS sequence"/>
</dbReference>
<keyword evidence="1" id="KW-0175">Coiled coil</keyword>